<evidence type="ECO:0000313" key="3">
    <source>
        <dbReference type="EMBL" id="RQP26143.1"/>
    </source>
</evidence>
<reference evidence="3 4" key="2">
    <citation type="submission" date="2018-12" db="EMBL/GenBank/DDBJ databases">
        <title>Rhizobacter gummiphilus sp. nov., a rubber-degrading bacterium isolated from the soil of a botanical garden in Japan.</title>
        <authorList>
            <person name="Shunsuke S.S."/>
        </authorList>
    </citation>
    <scope>NUCLEOTIDE SEQUENCE [LARGE SCALE GENOMIC DNA]</scope>
    <source>
        <strain evidence="3 4">S-16</strain>
    </source>
</reference>
<dbReference type="OrthoDB" id="9180052at2"/>
<accession>A0A3N7HWB1</accession>
<evidence type="ECO:0000313" key="4">
    <source>
        <dbReference type="Proteomes" id="UP000267464"/>
    </source>
</evidence>
<keyword evidence="2" id="KW-0812">Transmembrane</keyword>
<feature type="transmembrane region" description="Helical" evidence="2">
    <location>
        <begin position="7"/>
        <end position="25"/>
    </location>
</feature>
<dbReference type="Proteomes" id="UP000267464">
    <property type="component" value="Unassembled WGS sequence"/>
</dbReference>
<keyword evidence="2" id="KW-0472">Membrane</keyword>
<sequence length="399" mass="44341">MTLHRDLVWNIAFVVALALGGLWFVNNTYWADERVPDPAKGEAAKDMHYAAKKLVRELGGKVVSPDNLDRLPPTSATLVLNSWDYDFFPERDKRLQAWVQAGGHLVSEQWKRPKWIGIDNDEADKRTARRGGAASAPPPPPPPRRPRRLLPDPTPTPCFGGNESTARPGAYDEPRSYKMCTGMERVFLVSKSPLLWSVDSSFGPAIARVAVGQGQATVILGSMSFNHELFAGDHALAYVAALNLKERPEVWFVDSETREPLLKLIWHKAAPVVLIAAGLIVLALWRAILRFGPRAPVPPLSRRSVAEQVRGTSSFIFKGDSQALHRAQLRSLEQAARRSIRDHDKLDRRSRAEAIARATAVDADSLARAMDTTLNRPRRDLVTALALLETATRRLTLNR</sequence>
<evidence type="ECO:0000256" key="1">
    <source>
        <dbReference type="SAM" id="MobiDB-lite"/>
    </source>
</evidence>
<comment type="caution">
    <text evidence="3">The sequence shown here is derived from an EMBL/GenBank/DDBJ whole genome shotgun (WGS) entry which is preliminary data.</text>
</comment>
<organism evidence="3 4">
    <name type="scientific">Piscinibacter terrae</name>
    <dbReference type="NCBI Taxonomy" id="2496871"/>
    <lineage>
        <taxon>Bacteria</taxon>
        <taxon>Pseudomonadati</taxon>
        <taxon>Pseudomonadota</taxon>
        <taxon>Betaproteobacteria</taxon>
        <taxon>Burkholderiales</taxon>
        <taxon>Sphaerotilaceae</taxon>
        <taxon>Piscinibacter</taxon>
    </lineage>
</organism>
<keyword evidence="2" id="KW-1133">Transmembrane helix</keyword>
<proteinExistence type="predicted"/>
<keyword evidence="4" id="KW-1185">Reference proteome</keyword>
<dbReference type="EMBL" id="QUSW01000001">
    <property type="protein sequence ID" value="RQP26143.1"/>
    <property type="molecule type" value="Genomic_DNA"/>
</dbReference>
<dbReference type="RefSeq" id="WP_124538816.1">
    <property type="nucleotide sequence ID" value="NZ_QUSW01000001.1"/>
</dbReference>
<protein>
    <submittedName>
        <fullName evidence="3">DUF4350 domain-containing protein</fullName>
    </submittedName>
</protein>
<feature type="region of interest" description="Disordered" evidence="1">
    <location>
        <begin position="126"/>
        <end position="173"/>
    </location>
</feature>
<gene>
    <name evidence="3" type="ORF">DZC73_03635</name>
</gene>
<dbReference type="AlphaFoldDB" id="A0A3N7HWB1"/>
<evidence type="ECO:0000256" key="2">
    <source>
        <dbReference type="SAM" id="Phobius"/>
    </source>
</evidence>
<name>A0A3N7HWB1_9BURK</name>
<reference evidence="3 4" key="1">
    <citation type="submission" date="2018-08" db="EMBL/GenBank/DDBJ databases">
        <authorList>
            <person name="Khan S.A."/>
            <person name="Jeon C.O."/>
            <person name="Chun B.H."/>
            <person name="Jeong S.E."/>
        </authorList>
    </citation>
    <scope>NUCLEOTIDE SEQUENCE [LARGE SCALE GENOMIC DNA]</scope>
    <source>
        <strain evidence="3 4">S-16</strain>
    </source>
</reference>